<name>A0ABS7IZK8_9SPHN</name>
<evidence type="ECO:0000313" key="3">
    <source>
        <dbReference type="EMBL" id="MBX7459001.1"/>
    </source>
</evidence>
<keyword evidence="1" id="KW-0472">Membrane</keyword>
<feature type="transmembrane region" description="Helical" evidence="1">
    <location>
        <begin position="15"/>
        <end position="36"/>
    </location>
</feature>
<dbReference type="Pfam" id="PF13400">
    <property type="entry name" value="Tad"/>
    <property type="match status" value="1"/>
</dbReference>
<evidence type="ECO:0000259" key="2">
    <source>
        <dbReference type="Pfam" id="PF13400"/>
    </source>
</evidence>
<dbReference type="EMBL" id="JAIGNK010000003">
    <property type="protein sequence ID" value="MBX7459001.1"/>
    <property type="molecule type" value="Genomic_DNA"/>
</dbReference>
<reference evidence="3 4" key="1">
    <citation type="submission" date="2021-08" db="EMBL/GenBank/DDBJ databases">
        <title>Comparative Genomics Analysis of the Genus Qipengyuania Reveals Extensive Genetic Diversity and Metabolic Versatility, Including the Description of Fifteen Novel Species.</title>
        <authorList>
            <person name="Liu Y."/>
        </authorList>
    </citation>
    <scope>NUCLEOTIDE SEQUENCE [LARGE SCALE GENOMIC DNA]</scope>
    <source>
        <strain evidence="3 4">1NDH17</strain>
    </source>
</reference>
<keyword evidence="4" id="KW-1185">Reference proteome</keyword>
<dbReference type="Proteomes" id="UP000783253">
    <property type="component" value="Unassembled WGS sequence"/>
</dbReference>
<evidence type="ECO:0000256" key="1">
    <source>
        <dbReference type="SAM" id="Phobius"/>
    </source>
</evidence>
<evidence type="ECO:0000313" key="4">
    <source>
        <dbReference type="Proteomes" id="UP000783253"/>
    </source>
</evidence>
<accession>A0ABS7IZK8</accession>
<protein>
    <submittedName>
        <fullName evidence="3">Tad domain-containing protein</fullName>
    </submittedName>
</protein>
<dbReference type="InterPro" id="IPR028087">
    <property type="entry name" value="Tad_N"/>
</dbReference>
<organism evidence="3 4">
    <name type="scientific">Qipengyuania polymorpha</name>
    <dbReference type="NCBI Taxonomy" id="2867234"/>
    <lineage>
        <taxon>Bacteria</taxon>
        <taxon>Pseudomonadati</taxon>
        <taxon>Pseudomonadota</taxon>
        <taxon>Alphaproteobacteria</taxon>
        <taxon>Sphingomonadales</taxon>
        <taxon>Erythrobacteraceae</taxon>
        <taxon>Qipengyuania</taxon>
    </lineage>
</organism>
<keyword evidence="1" id="KW-0812">Transmembrane</keyword>
<keyword evidence="1" id="KW-1133">Transmembrane helix</keyword>
<feature type="domain" description="Putative Flp pilus-assembly TadG-like N-terminal" evidence="2">
    <location>
        <begin position="15"/>
        <end position="61"/>
    </location>
</feature>
<sequence>MKAAPLRHFRSDESGAVAATYALALIPLIAFAGLAFDYARLMGVDSELQNGADQAALAGATQLDGQAGACERAANAASGMLQNLVMMAAESNLVTLTSETACDAAGQIRFYQDKEKATPATTDANARFIEVIVDTRSVDYALIPITGRLASGQIGGVAFAGLGSAICKVPPVMMCNPNEGDDPQFTTANYIGKGIRLITQDGGGTYGEGVFGYLETDSGSGANVTKELIGSREIPGNCVPTDGADIKPGLQVVVMDFFNTRFDIYASGLNVVCGTGNTNCPPSANSKNDFLKGSGAGCGIVNGGGSNGWVQGAVPYRPTSKDVPLDPTVAAGLSPMGYPRDMCHAVSKLGQCAGDKIGDGNWDRRAYFLSNSANWSWPFSMSSVFGTETPTRYQVYKYEAENPTTRMQQQSDVGTSALTAHSAPVCVTPGVEVAGAVPDRRVLSVAVINCVSNNVGPSTDDAPIQKYVDVFLVEPSANRGSGANAITEKSDVYVEVIGETSLGGGATEGQNIKKDVPYLIE</sequence>
<comment type="caution">
    <text evidence="3">The sequence shown here is derived from an EMBL/GenBank/DDBJ whole genome shotgun (WGS) entry which is preliminary data.</text>
</comment>
<dbReference type="RefSeq" id="WP_221574351.1">
    <property type="nucleotide sequence ID" value="NZ_JAIGNK010000003.1"/>
</dbReference>
<proteinExistence type="predicted"/>
<gene>
    <name evidence="3" type="ORF">K3152_12145</name>
</gene>